<dbReference type="EMBL" id="JAHVAH010000001">
    <property type="protein sequence ID" value="MBW0144676.1"/>
    <property type="molecule type" value="Genomic_DNA"/>
</dbReference>
<feature type="transmembrane region" description="Helical" evidence="1">
    <location>
        <begin position="118"/>
        <end position="138"/>
    </location>
</feature>
<evidence type="ECO:0000313" key="3">
    <source>
        <dbReference type="Proteomes" id="UP000698028"/>
    </source>
</evidence>
<name>A0ABS6V552_9SPHN</name>
<gene>
    <name evidence="2" type="ORF">KTQ36_05130</name>
</gene>
<reference evidence="2 3" key="1">
    <citation type="submission" date="2021-07" db="EMBL/GenBank/DDBJ databases">
        <title>The draft genome sequence of Sphingomicrobium sp. B8.</title>
        <authorList>
            <person name="Mu L."/>
        </authorList>
    </citation>
    <scope>NUCLEOTIDE SEQUENCE [LARGE SCALE GENOMIC DNA]</scope>
    <source>
        <strain evidence="2 3">B8</strain>
    </source>
</reference>
<sequence length="177" mass="19234">MTKSKSPFRDVFLTTIVIGVVMHLVHEASHMLGAMTFGVGGSMGTNTVNYDADMSETARLWASIAGPGSMILIAIAARAMQWRWTAIILYVVFIQRSMAGIVTWLAGPNDEARIGQMLGLGEWPVFALTIGLSGLLFAAQYGQERLGWRFLLAGFLGMSVALPLVVFADPILPRINF</sequence>
<feature type="transmembrane region" description="Helical" evidence="1">
    <location>
        <begin position="12"/>
        <end position="40"/>
    </location>
</feature>
<accession>A0ABS6V552</accession>
<dbReference type="Proteomes" id="UP000698028">
    <property type="component" value="Unassembled WGS sequence"/>
</dbReference>
<proteinExistence type="predicted"/>
<feature type="transmembrane region" description="Helical" evidence="1">
    <location>
        <begin position="60"/>
        <end position="80"/>
    </location>
</feature>
<evidence type="ECO:0000256" key="1">
    <source>
        <dbReference type="SAM" id="Phobius"/>
    </source>
</evidence>
<feature type="transmembrane region" description="Helical" evidence="1">
    <location>
        <begin position="150"/>
        <end position="168"/>
    </location>
</feature>
<keyword evidence="1" id="KW-1133">Transmembrane helix</keyword>
<protein>
    <submittedName>
        <fullName evidence="2">Uncharacterized protein</fullName>
    </submittedName>
</protein>
<evidence type="ECO:0000313" key="2">
    <source>
        <dbReference type="EMBL" id="MBW0144676.1"/>
    </source>
</evidence>
<comment type="caution">
    <text evidence="2">The sequence shown here is derived from an EMBL/GenBank/DDBJ whole genome shotgun (WGS) entry which is preliminary data.</text>
</comment>
<feature type="transmembrane region" description="Helical" evidence="1">
    <location>
        <begin position="87"/>
        <end position="106"/>
    </location>
</feature>
<organism evidence="2 3">
    <name type="scientific">Sphingomicrobium clamense</name>
    <dbReference type="NCBI Taxonomy" id="2851013"/>
    <lineage>
        <taxon>Bacteria</taxon>
        <taxon>Pseudomonadati</taxon>
        <taxon>Pseudomonadota</taxon>
        <taxon>Alphaproteobacteria</taxon>
        <taxon>Sphingomonadales</taxon>
        <taxon>Sphingomonadaceae</taxon>
        <taxon>Sphingomicrobium</taxon>
    </lineage>
</organism>
<dbReference type="RefSeq" id="WP_218632643.1">
    <property type="nucleotide sequence ID" value="NZ_JAHVAH010000001.1"/>
</dbReference>
<keyword evidence="1" id="KW-0812">Transmembrane</keyword>
<keyword evidence="1" id="KW-0472">Membrane</keyword>
<keyword evidence="3" id="KW-1185">Reference proteome</keyword>